<dbReference type="Gene3D" id="3.30.420.10">
    <property type="entry name" value="Ribonuclease H-like superfamily/Ribonuclease H"/>
    <property type="match status" value="1"/>
</dbReference>
<evidence type="ECO:0000313" key="1">
    <source>
        <dbReference type="EMBL" id="WIT12542.1"/>
    </source>
</evidence>
<sequence>MPWPPAILDLEASGFGRGSYPIELGFVAPDGSCFCTLIRPDPDWLHWDERAEALHGISRELLLQHGRPAAWVAREANERLAGQTVYCDAWAHDYPWLARLFDVVDLVPSFRLADLRSLLSEAETACWQRVLDEVRAELQISRHRASSDARVLQLALLRVRQVAAH</sequence>
<dbReference type="AlphaFoldDB" id="A0AA95NGG8"/>
<evidence type="ECO:0000313" key="2">
    <source>
        <dbReference type="Proteomes" id="UP001177769"/>
    </source>
</evidence>
<evidence type="ECO:0008006" key="3">
    <source>
        <dbReference type="Google" id="ProtNLM"/>
    </source>
</evidence>
<dbReference type="SUPFAM" id="SSF53098">
    <property type="entry name" value="Ribonuclease H-like"/>
    <property type="match status" value="1"/>
</dbReference>
<name>A0AA95NGG8_9BURK</name>
<proteinExistence type="predicted"/>
<reference evidence="1" key="1">
    <citation type="submission" date="2023-01" db="EMBL/GenBank/DDBJ databases">
        <title>Whole genome sequence of Paucibacter sp. S2-9 isolated from pond sediment.</title>
        <authorList>
            <person name="Jung J.Y."/>
        </authorList>
    </citation>
    <scope>NUCLEOTIDE SEQUENCE</scope>
    <source>
        <strain evidence="1">S2-9</strain>
    </source>
</reference>
<gene>
    <name evidence="1" type="ORF">PFX98_02745</name>
</gene>
<accession>A0AA95NGG8</accession>
<dbReference type="KEGG" id="pais:PFX98_02745"/>
<protein>
    <recommendedName>
        <fullName evidence="3">Exonuclease domain-containing protein</fullName>
    </recommendedName>
</protein>
<keyword evidence="2" id="KW-1185">Reference proteome</keyword>
<dbReference type="GO" id="GO:0003676">
    <property type="term" value="F:nucleic acid binding"/>
    <property type="evidence" value="ECO:0007669"/>
    <property type="project" value="InterPro"/>
</dbReference>
<dbReference type="RefSeq" id="WP_285233640.1">
    <property type="nucleotide sequence ID" value="NZ_CP116346.1"/>
</dbReference>
<dbReference type="InterPro" id="IPR012337">
    <property type="entry name" value="RNaseH-like_sf"/>
</dbReference>
<dbReference type="Proteomes" id="UP001177769">
    <property type="component" value="Chromosome"/>
</dbReference>
<organism evidence="1 2">
    <name type="scientific">Paucibacter sediminis</name>
    <dbReference type="NCBI Taxonomy" id="3019553"/>
    <lineage>
        <taxon>Bacteria</taxon>
        <taxon>Pseudomonadati</taxon>
        <taxon>Pseudomonadota</taxon>
        <taxon>Betaproteobacteria</taxon>
        <taxon>Burkholderiales</taxon>
        <taxon>Sphaerotilaceae</taxon>
        <taxon>Roseateles</taxon>
    </lineage>
</organism>
<dbReference type="InterPro" id="IPR036397">
    <property type="entry name" value="RNaseH_sf"/>
</dbReference>
<dbReference type="EMBL" id="CP116346">
    <property type="protein sequence ID" value="WIT12542.1"/>
    <property type="molecule type" value="Genomic_DNA"/>
</dbReference>